<dbReference type="RefSeq" id="WP_184892620.1">
    <property type="nucleotide sequence ID" value="NZ_JACHMX010000001.1"/>
</dbReference>
<evidence type="ECO:0000313" key="2">
    <source>
        <dbReference type="EMBL" id="MBB5851107.1"/>
    </source>
</evidence>
<protein>
    <recommendedName>
        <fullName evidence="1">Ternary complex associated domain-containing protein</fullName>
    </recommendedName>
</protein>
<proteinExistence type="predicted"/>
<dbReference type="SUPFAM" id="SSF56112">
    <property type="entry name" value="Protein kinase-like (PK-like)"/>
    <property type="match status" value="1"/>
</dbReference>
<dbReference type="Proteomes" id="UP000580861">
    <property type="component" value="Unassembled WGS sequence"/>
</dbReference>
<dbReference type="InterPro" id="IPR011009">
    <property type="entry name" value="Kinase-like_dom_sf"/>
</dbReference>
<accession>A0A841AVV6</accession>
<comment type="caution">
    <text evidence="2">The sequence shown here is derived from an EMBL/GenBank/DDBJ whole genome shotgun (WGS) entry which is preliminary data.</text>
</comment>
<dbReference type="InterPro" id="IPR045544">
    <property type="entry name" value="TCAD9"/>
</dbReference>
<keyword evidence="3" id="KW-1185">Reference proteome</keyword>
<reference evidence="2 3" key="1">
    <citation type="submission" date="2020-08" db="EMBL/GenBank/DDBJ databases">
        <title>Sequencing the genomes of 1000 actinobacteria strains.</title>
        <authorList>
            <person name="Klenk H.-P."/>
        </authorList>
    </citation>
    <scope>NUCLEOTIDE SEQUENCE [LARGE SCALE GENOMIC DNA]</scope>
    <source>
        <strain evidence="2 3">DSM 45272</strain>
    </source>
</reference>
<evidence type="ECO:0000259" key="1">
    <source>
        <dbReference type="Pfam" id="PF19974"/>
    </source>
</evidence>
<dbReference type="Pfam" id="PF19974">
    <property type="entry name" value="TCAD9"/>
    <property type="match status" value="1"/>
</dbReference>
<organism evidence="2 3">
    <name type="scientific">Amycolatopsis umgeniensis</name>
    <dbReference type="NCBI Taxonomy" id="336628"/>
    <lineage>
        <taxon>Bacteria</taxon>
        <taxon>Bacillati</taxon>
        <taxon>Actinomycetota</taxon>
        <taxon>Actinomycetes</taxon>
        <taxon>Pseudonocardiales</taxon>
        <taxon>Pseudonocardiaceae</taxon>
        <taxon>Amycolatopsis</taxon>
    </lineage>
</organism>
<sequence>MADVEIFSGNVEIPPGRKGMIWHALHSIGRSGQGWQGPVERIEITRVMDGGRSGALVLEIALLAGAEYRQRVVKIGRAEEMAAEFDNYRRLLVPYPAAVCAPIQEATQGASDIGGKRDGEIEAVVYSHVADYAGKPRTTVPTLEDLVRTALADPASVSAVRQVIRDLFAQMATPFHNRRDVLSSRSLRDLNPTLGPDLVLSPGEVLGDPIYLEDVLEVSLGNGEFGPGQELRIADSGNPEVRVELSGDDDGSALSGRVIRSRFSGQRHALDGAFVSLERDERSVVADGVRTADPADGLRPALTEPRFGRVRGVVHGDLNARNVMCVEGRPVLIDFARTAEDRPVLSDAAWLEVGLMRDVFAGLPYADLVRIQRLLALSTRVRPLATDVAELDRIFEEFFEGRALVAFQILSEVRSASQRHYPLDGAWLDYAAVLHLSAYRTVKWASHPEHALRATHAVAAVATEWLTAENPFTSWSLLPELFSRISPEVDLARPGAAPMLTALLTAVDARSPGLEAPAVDELRDRFIRTRDLERARELIVRLSRDHGEFPLAADHEDSAVVTGGPGTGKSRLLREVAYWRALDIAGPGPGSGPLRFPVLTTAAELLADPAGPSLETPREALVLGAVHLLLDGLEEIPAAGYDRIAEWARSLLTRFPRVRLTVAARDGGRAAEAFGLPVLRLALWDEQDITWFLSRRPLQASMRKELAATLAETHRADGGAPPGLVAMLAEAAAGSQPSVSIGALYEHYFAGDLTEQEIKALASVAAAAVDTGEPVRPGFELGGLLARGILESGPEGVRFLRLAERDYFATRALSGDFAEDRARTFAWRDICVLAARSPSTPDAVVDRMARSVVSADPRFAARMLAFRPVLALGQVPEWKASLTDRRAGSHTHRSVAEALLLTGIPPARQVLSEVLHDPWTPASTRLEILEVLELRARSAPSDPIFGVWGRYGLGELLAGQYPAEVLIAAIAVIDAARIRGLEVLLADLLEADDSQLALAADGVLRRLSVLVPPRLRKVRAELAARGLRDLEERLPKMSGSRGIRKANELRVKSLKWKDSPADLISRRFSYGIAYEVGDLLSEGPSEPLPPDALSRYPALPESEAVLLAHQMLSGASQDRDALVLPVRATSPLHLLLIAANAAASPIAVDQVEKLVTELAPVVEADRIEGLAALCHAVVRADPRRGFAVSRTAARVLRERELAARLFWPWSTMLAHTSPAPDELDHLLVAGVDGAIGELALYAPSWDGTCHAALPLSAAACEAVLERRDDDGEWALAVAAARLTNALPDVIEIAENRTLATATETISTGRHGIVEIAPHARVLAALGHFARETGEYADAHRVLTGFDVTGLHPTVEAGRLAGLAFLGDWEPLLLAVRGDGGPLDTASRQAILHWVPGPCTPAESRDPGEIAARLLRFLAVPTMRPERRALLEELTHEAERKHGKLLTRPF</sequence>
<feature type="domain" description="Ternary complex associated" evidence="1">
    <location>
        <begin position="41"/>
        <end position="443"/>
    </location>
</feature>
<gene>
    <name evidence="2" type="ORF">HDA45_001194</name>
</gene>
<dbReference type="EMBL" id="JACHMX010000001">
    <property type="protein sequence ID" value="MBB5851107.1"/>
    <property type="molecule type" value="Genomic_DNA"/>
</dbReference>
<dbReference type="SUPFAM" id="SSF52540">
    <property type="entry name" value="P-loop containing nucleoside triphosphate hydrolases"/>
    <property type="match status" value="1"/>
</dbReference>
<dbReference type="InterPro" id="IPR027417">
    <property type="entry name" value="P-loop_NTPase"/>
</dbReference>
<name>A0A841AVV6_9PSEU</name>
<evidence type="ECO:0000313" key="3">
    <source>
        <dbReference type="Proteomes" id="UP000580861"/>
    </source>
</evidence>